<dbReference type="SUPFAM" id="SSF55545">
    <property type="entry name" value="beta-N-acetylhexosaminidase-like domain"/>
    <property type="match status" value="1"/>
</dbReference>
<dbReference type="PANTHER" id="PTHR13170:SF16">
    <property type="entry name" value="PROTEIN O-GLCNACASE"/>
    <property type="match status" value="1"/>
</dbReference>
<evidence type="ECO:0000256" key="3">
    <source>
        <dbReference type="PROSITE-ProRule" id="PRU01353"/>
    </source>
</evidence>
<evidence type="ECO:0000313" key="9">
    <source>
        <dbReference type="Proteomes" id="UP001282288"/>
    </source>
</evidence>
<dbReference type="EMBL" id="JARAWP010000022">
    <property type="protein sequence ID" value="MDX3022659.1"/>
    <property type="molecule type" value="Genomic_DNA"/>
</dbReference>
<dbReference type="Pfam" id="PF02838">
    <property type="entry name" value="Glyco_hydro_20b"/>
    <property type="match status" value="1"/>
</dbReference>
<dbReference type="PANTHER" id="PTHR13170">
    <property type="entry name" value="O-GLCNACASE"/>
    <property type="match status" value="1"/>
</dbReference>
<keyword evidence="4" id="KW-0732">Signal</keyword>
<dbReference type="Proteomes" id="UP001282288">
    <property type="component" value="Unassembled WGS sequence"/>
</dbReference>
<feature type="active site" description="Proton donor" evidence="3">
    <location>
        <position position="299"/>
    </location>
</feature>
<evidence type="ECO:0000313" key="6">
    <source>
        <dbReference type="EMBL" id="MDX2961301.1"/>
    </source>
</evidence>
<evidence type="ECO:0000313" key="7">
    <source>
        <dbReference type="EMBL" id="MDX3022659.1"/>
    </source>
</evidence>
<evidence type="ECO:0000256" key="1">
    <source>
        <dbReference type="ARBA" id="ARBA00022801"/>
    </source>
</evidence>
<proteinExistence type="inferred from homology"/>
<dbReference type="SUPFAM" id="SSF51445">
    <property type="entry name" value="(Trans)glycosidases"/>
    <property type="match status" value="1"/>
</dbReference>
<reference evidence="6 8" key="1">
    <citation type="journal article" date="2023" name="Microb. Genom.">
        <title>Mesoterricola silvestris gen. nov., sp. nov., Mesoterricola sediminis sp. nov., Geothrix oryzae sp. nov., Geothrix edaphica sp. nov., Geothrix rubra sp. nov., and Geothrix limicola sp. nov., six novel members of Acidobacteriota isolated from soils.</title>
        <authorList>
            <person name="Weisberg A.J."/>
            <person name="Pearce E."/>
            <person name="Kramer C.G."/>
            <person name="Chang J.H."/>
            <person name="Clarke C.R."/>
        </authorList>
    </citation>
    <scope>NUCLEOTIDE SEQUENCE</scope>
    <source>
        <strain evidence="7 8">NB05-1H</strain>
        <strain evidence="6">NRRL_B-16521</strain>
    </source>
</reference>
<dbReference type="Gene3D" id="3.20.20.80">
    <property type="entry name" value="Glycosidases"/>
    <property type="match status" value="1"/>
</dbReference>
<dbReference type="SUPFAM" id="SSF140657">
    <property type="entry name" value="Hyaluronidase post-catalytic domain-like"/>
    <property type="match status" value="1"/>
</dbReference>
<dbReference type="GeneID" id="69812791"/>
<evidence type="ECO:0000259" key="5">
    <source>
        <dbReference type="PROSITE" id="PS52009"/>
    </source>
</evidence>
<dbReference type="RefSeq" id="WP_010352909.1">
    <property type="nucleotide sequence ID" value="NZ_BCML01000008.1"/>
</dbReference>
<keyword evidence="1 3" id="KW-0378">Hydrolase</keyword>
<feature type="domain" description="GH84" evidence="5">
    <location>
        <begin position="184"/>
        <end position="467"/>
    </location>
</feature>
<dbReference type="Gene3D" id="1.20.58.460">
    <property type="entry name" value="Hyaluronidase post-catalytic domain-like"/>
    <property type="match status" value="1"/>
</dbReference>
<dbReference type="AlphaFoldDB" id="A0AAP6BAR3"/>
<dbReference type="Gene3D" id="3.30.379.10">
    <property type="entry name" value="Chitobiase/beta-hexosaminidase domain 2-like"/>
    <property type="match status" value="1"/>
</dbReference>
<keyword evidence="2 3" id="KW-0326">Glycosidase</keyword>
<keyword evidence="8" id="KW-1185">Reference proteome</keyword>
<dbReference type="Pfam" id="PF07555">
    <property type="entry name" value="NAGidase"/>
    <property type="match status" value="1"/>
</dbReference>
<dbReference type="GO" id="GO:0015929">
    <property type="term" value="F:hexosaminidase activity"/>
    <property type="evidence" value="ECO:0007669"/>
    <property type="project" value="UniProtKB-ARBA"/>
</dbReference>
<dbReference type="InterPro" id="IPR015882">
    <property type="entry name" value="HEX_bac_N"/>
</dbReference>
<dbReference type="InterPro" id="IPR011496">
    <property type="entry name" value="O-GlcNAcase_cat"/>
</dbReference>
<sequence length="648" mass="69148">MGLRLTVAALVVSCVFATSPPASATDAASPTDVALPQVTPQPQQLTANGTLLTVPPRVHIRTAGQQDLPTHDLVVSTLRAAGATDIDEAPLPATGVDPADLTVVIGGIQDTRVADALRAAGGQVPATLPAEGYALASRAAPGGGSIILAGADASGMYYAAQTLRQLASGTSLAAVSVVDHPLMPLRGAIEGFYGSPWTHAERLDQLAFYGALKMNTYLYAPKDDPYHRERWRDPYPPQLLAQLGELVRQATDHHVRFTFALSPGVSICYSSAADRTALEAKLQAVYDLGVRSFSVPLDDISYTRWNCTADQTAYGAPSQQSAARAQVGLLNALQGQFLAARPGTQPLQMVPTEYGDVTDTPYKKTIREQLDTRVEVMWTGTDTVPPRITVQDASRAAAVWGRKVFLWDNYPVNDYGQAEGRLLLAPYSAREPGLHAQLSGLVLNPMNQAAASKVALFGGADFAWNDTSYDAQRAWRAAAAYLSNGNPSTVEALLAFFDVEHLAPTFGASPWQPQAPQLAAKLSELRTAWASGAKDSALRALRPYAQLLTATPDRITTGVTDPGFVADCTPWLNALRLWGPAFERTLDALTARLSANEPEAQRLFTEASSLATRAGAIQTIPGETRPQGPVRVADGVLDTFLTEARSLR</sequence>
<comment type="caution">
    <text evidence="6">The sequence shown here is derived from an EMBL/GenBank/DDBJ whole genome shotgun (WGS) entry which is preliminary data.</text>
</comment>
<dbReference type="EMBL" id="JARAWC010000011">
    <property type="protein sequence ID" value="MDX2961301.1"/>
    <property type="molecule type" value="Genomic_DNA"/>
</dbReference>
<feature type="signal peptide" evidence="4">
    <location>
        <begin position="1"/>
        <end position="24"/>
    </location>
</feature>
<gene>
    <name evidence="6" type="ORF">PV399_16475</name>
    <name evidence="7" type="ORF">PV666_32980</name>
</gene>
<accession>A0AAP6BAR3</accession>
<comment type="similarity">
    <text evidence="3">Belongs to the glycosyl hydrolase 84 family.</text>
</comment>
<name>A0AAP6BAR3_9ACTN</name>
<dbReference type="GO" id="GO:1901135">
    <property type="term" value="P:carbohydrate derivative metabolic process"/>
    <property type="evidence" value="ECO:0007669"/>
    <property type="project" value="UniProtKB-ARBA"/>
</dbReference>
<evidence type="ECO:0000256" key="4">
    <source>
        <dbReference type="SAM" id="SignalP"/>
    </source>
</evidence>
<dbReference type="Proteomes" id="UP001272987">
    <property type="component" value="Unassembled WGS sequence"/>
</dbReference>
<dbReference type="GO" id="GO:0005975">
    <property type="term" value="P:carbohydrate metabolic process"/>
    <property type="evidence" value="ECO:0007669"/>
    <property type="project" value="UniProtKB-ARBA"/>
</dbReference>
<dbReference type="InterPro" id="IPR029018">
    <property type="entry name" value="Hex-like_dom2"/>
</dbReference>
<dbReference type="InterPro" id="IPR017853">
    <property type="entry name" value="GH"/>
</dbReference>
<protein>
    <submittedName>
        <fullName evidence="6">Beta-N-acetylglucosaminidase domain-containing protein</fullName>
    </submittedName>
</protein>
<organism evidence="6 9">
    <name type="scientific">Streptomyces acidiscabies</name>
    <dbReference type="NCBI Taxonomy" id="42234"/>
    <lineage>
        <taxon>Bacteria</taxon>
        <taxon>Bacillati</taxon>
        <taxon>Actinomycetota</taxon>
        <taxon>Actinomycetes</taxon>
        <taxon>Kitasatosporales</taxon>
        <taxon>Streptomycetaceae</taxon>
        <taxon>Streptomyces</taxon>
    </lineage>
</organism>
<evidence type="ECO:0000256" key="2">
    <source>
        <dbReference type="ARBA" id="ARBA00023295"/>
    </source>
</evidence>
<evidence type="ECO:0000313" key="8">
    <source>
        <dbReference type="Proteomes" id="UP001272987"/>
    </source>
</evidence>
<dbReference type="InterPro" id="IPR051822">
    <property type="entry name" value="Glycosyl_Hydrolase_84"/>
</dbReference>
<dbReference type="PROSITE" id="PS52009">
    <property type="entry name" value="GH84"/>
    <property type="match status" value="1"/>
</dbReference>
<feature type="chain" id="PRO_5042980832" evidence="4">
    <location>
        <begin position="25"/>
        <end position="648"/>
    </location>
</feature>